<accession>A0A6A5VY45</accession>
<dbReference type="Proteomes" id="UP000799779">
    <property type="component" value="Unassembled WGS sequence"/>
</dbReference>
<organism evidence="1 2">
    <name type="scientific">Amniculicola lignicola CBS 123094</name>
    <dbReference type="NCBI Taxonomy" id="1392246"/>
    <lineage>
        <taxon>Eukaryota</taxon>
        <taxon>Fungi</taxon>
        <taxon>Dikarya</taxon>
        <taxon>Ascomycota</taxon>
        <taxon>Pezizomycotina</taxon>
        <taxon>Dothideomycetes</taxon>
        <taxon>Pleosporomycetidae</taxon>
        <taxon>Pleosporales</taxon>
        <taxon>Amniculicolaceae</taxon>
        <taxon>Amniculicola</taxon>
    </lineage>
</organism>
<gene>
    <name evidence="1" type="ORF">P154DRAFT_527622</name>
</gene>
<evidence type="ECO:0000313" key="1">
    <source>
        <dbReference type="EMBL" id="KAF1993628.1"/>
    </source>
</evidence>
<proteinExistence type="predicted"/>
<protein>
    <submittedName>
        <fullName evidence="1">Uncharacterized protein</fullName>
    </submittedName>
</protein>
<dbReference type="OrthoDB" id="3801236at2759"/>
<reference evidence="1" key="1">
    <citation type="journal article" date="2020" name="Stud. Mycol.">
        <title>101 Dothideomycetes genomes: a test case for predicting lifestyles and emergence of pathogens.</title>
        <authorList>
            <person name="Haridas S."/>
            <person name="Albert R."/>
            <person name="Binder M."/>
            <person name="Bloem J."/>
            <person name="Labutti K."/>
            <person name="Salamov A."/>
            <person name="Andreopoulos B."/>
            <person name="Baker S."/>
            <person name="Barry K."/>
            <person name="Bills G."/>
            <person name="Bluhm B."/>
            <person name="Cannon C."/>
            <person name="Castanera R."/>
            <person name="Culley D."/>
            <person name="Daum C."/>
            <person name="Ezra D."/>
            <person name="Gonzalez J."/>
            <person name="Henrissat B."/>
            <person name="Kuo A."/>
            <person name="Liang C."/>
            <person name="Lipzen A."/>
            <person name="Lutzoni F."/>
            <person name="Magnuson J."/>
            <person name="Mondo S."/>
            <person name="Nolan M."/>
            <person name="Ohm R."/>
            <person name="Pangilinan J."/>
            <person name="Park H.-J."/>
            <person name="Ramirez L."/>
            <person name="Alfaro M."/>
            <person name="Sun H."/>
            <person name="Tritt A."/>
            <person name="Yoshinaga Y."/>
            <person name="Zwiers L.-H."/>
            <person name="Turgeon B."/>
            <person name="Goodwin S."/>
            <person name="Spatafora J."/>
            <person name="Crous P."/>
            <person name="Grigoriev I."/>
        </authorList>
    </citation>
    <scope>NUCLEOTIDE SEQUENCE</scope>
    <source>
        <strain evidence="1">CBS 123094</strain>
    </source>
</reference>
<evidence type="ECO:0000313" key="2">
    <source>
        <dbReference type="Proteomes" id="UP000799779"/>
    </source>
</evidence>
<dbReference type="AlphaFoldDB" id="A0A6A5VY45"/>
<keyword evidence="2" id="KW-1185">Reference proteome</keyword>
<sequence>MSSVTKDKINCEVISWPKKAAADKPNPIPLHNQIELPPHGTMLLTSAVFMNIHPSGDLRIWSASPIIITSEKSVRISSTSALGADFARGWHKLPDELKERILYFCTFLASPVDRFTAGRKLNAPYWEYSLLRYLRMTPEIATMAMNLFYKRNEFRLFPCRQTTSRGGMLYPKPHFNRIIRRVVLKIDSIQKAWDNVKKLASGHYGFENMRHVRIVVSAALYFRLPISAPDIPTRFSRWKTGAQSMMADGVTFRCEGELFCQPLGRVELQGLNMTQAEARQYELQVQELVESKVTFKHSGKLT</sequence>
<dbReference type="EMBL" id="ML977693">
    <property type="protein sequence ID" value="KAF1993628.1"/>
    <property type="molecule type" value="Genomic_DNA"/>
</dbReference>
<name>A0A6A5VY45_9PLEO</name>